<keyword evidence="3 4" id="KW-0012">Acyltransferase</keyword>
<evidence type="ECO:0000256" key="3">
    <source>
        <dbReference type="ARBA" id="ARBA00023315"/>
    </source>
</evidence>
<dbReference type="InterPro" id="IPR045304">
    <property type="entry name" value="LbH_SAT"/>
</dbReference>
<organism evidence="4 5">
    <name type="scientific">Neolewinella antarctica</name>
    <dbReference type="NCBI Taxonomy" id="442734"/>
    <lineage>
        <taxon>Bacteria</taxon>
        <taxon>Pseudomonadati</taxon>
        <taxon>Bacteroidota</taxon>
        <taxon>Saprospiria</taxon>
        <taxon>Saprospirales</taxon>
        <taxon>Lewinellaceae</taxon>
        <taxon>Neolewinella</taxon>
    </lineage>
</organism>
<comment type="similarity">
    <text evidence="1">Belongs to the transferase hexapeptide repeat family.</text>
</comment>
<keyword evidence="2 4" id="KW-0808">Transferase</keyword>
<dbReference type="PANTHER" id="PTHR42811">
    <property type="entry name" value="SERINE ACETYLTRANSFERASE"/>
    <property type="match status" value="1"/>
</dbReference>
<dbReference type="CDD" id="cd03354">
    <property type="entry name" value="LbH_SAT"/>
    <property type="match status" value="1"/>
</dbReference>
<gene>
    <name evidence="4" type="ORF">GGR27_001621</name>
</gene>
<dbReference type="EMBL" id="JAATJH010000002">
    <property type="protein sequence ID" value="NJC26122.1"/>
    <property type="molecule type" value="Genomic_DNA"/>
</dbReference>
<dbReference type="GO" id="GO:0009001">
    <property type="term" value="F:serine O-acetyltransferase activity"/>
    <property type="evidence" value="ECO:0007669"/>
    <property type="project" value="UniProtKB-EC"/>
</dbReference>
<dbReference type="InterPro" id="IPR005881">
    <property type="entry name" value="Ser_O-AcTrfase"/>
</dbReference>
<protein>
    <submittedName>
        <fullName evidence="4">Serine O-acetyltransferase</fullName>
        <ecNumber evidence="4">2.3.1.30</ecNumber>
    </submittedName>
</protein>
<reference evidence="4 5" key="1">
    <citation type="submission" date="2020-03" db="EMBL/GenBank/DDBJ databases">
        <title>Genomic Encyclopedia of Type Strains, Phase IV (KMG-IV): sequencing the most valuable type-strain genomes for metagenomic binning, comparative biology and taxonomic classification.</title>
        <authorList>
            <person name="Goeker M."/>
        </authorList>
    </citation>
    <scope>NUCLEOTIDE SEQUENCE [LARGE SCALE GENOMIC DNA]</scope>
    <source>
        <strain evidence="4 5">DSM 105096</strain>
    </source>
</reference>
<dbReference type="InterPro" id="IPR011004">
    <property type="entry name" value="Trimer_LpxA-like_sf"/>
</dbReference>
<dbReference type="Pfam" id="PF00132">
    <property type="entry name" value="Hexapep"/>
    <property type="match status" value="1"/>
</dbReference>
<dbReference type="EC" id="2.3.1.30" evidence="4"/>
<accession>A0ABX0XA80</accession>
<evidence type="ECO:0000313" key="5">
    <source>
        <dbReference type="Proteomes" id="UP000770785"/>
    </source>
</evidence>
<dbReference type="RefSeq" id="WP_168036879.1">
    <property type="nucleotide sequence ID" value="NZ_JAATJH010000002.1"/>
</dbReference>
<dbReference type="Proteomes" id="UP000770785">
    <property type="component" value="Unassembled WGS sequence"/>
</dbReference>
<dbReference type="SUPFAM" id="SSF51161">
    <property type="entry name" value="Trimeric LpxA-like enzymes"/>
    <property type="match status" value="1"/>
</dbReference>
<evidence type="ECO:0000256" key="1">
    <source>
        <dbReference type="ARBA" id="ARBA00007274"/>
    </source>
</evidence>
<proteinExistence type="inferred from homology"/>
<evidence type="ECO:0000313" key="4">
    <source>
        <dbReference type="EMBL" id="NJC26122.1"/>
    </source>
</evidence>
<name>A0ABX0XA80_9BACT</name>
<evidence type="ECO:0000256" key="2">
    <source>
        <dbReference type="ARBA" id="ARBA00022679"/>
    </source>
</evidence>
<dbReference type="InterPro" id="IPR001451">
    <property type="entry name" value="Hexapep"/>
</dbReference>
<dbReference type="PIRSF" id="PIRSF000441">
    <property type="entry name" value="CysE"/>
    <property type="match status" value="1"/>
</dbReference>
<comment type="caution">
    <text evidence="4">The sequence shown here is derived from an EMBL/GenBank/DDBJ whole genome shotgun (WGS) entry which is preliminary data.</text>
</comment>
<dbReference type="Gene3D" id="2.160.10.10">
    <property type="entry name" value="Hexapeptide repeat proteins"/>
    <property type="match status" value="1"/>
</dbReference>
<keyword evidence="5" id="KW-1185">Reference proteome</keyword>
<sequence>MERPPVLFYRFNHLLHRGGIPVLPKIFNWLGRLIFACYLPASATIGKRFTLGYWGLGVVIHTASVIGEDCRIAQNVTIGRNFGDQLVPVIGNRVYIGAGSVLFGEITIGDNVVIGANSVVNKSWPHDSIIAGNPAKLIGTTKGKSYLEMDRVVK</sequence>